<dbReference type="SUPFAM" id="SSF103473">
    <property type="entry name" value="MFS general substrate transporter"/>
    <property type="match status" value="1"/>
</dbReference>
<dbReference type="PANTHER" id="PTHR23516:SF1">
    <property type="entry name" value="MOLYBDATE-ANION TRANSPORTER"/>
    <property type="match status" value="1"/>
</dbReference>
<keyword evidence="14" id="KW-1185">Reference proteome</keyword>
<dbReference type="GO" id="GO:0005886">
    <property type="term" value="C:plasma membrane"/>
    <property type="evidence" value="ECO:0007669"/>
    <property type="project" value="UniProtKB-SubCell"/>
</dbReference>
<feature type="transmembrane region" description="Helical" evidence="12">
    <location>
        <begin position="286"/>
        <end position="308"/>
    </location>
</feature>
<evidence type="ECO:0000256" key="3">
    <source>
        <dbReference type="ARBA" id="ARBA00021242"/>
    </source>
</evidence>
<proteinExistence type="predicted"/>
<feature type="transmembrane region" description="Helical" evidence="12">
    <location>
        <begin position="69"/>
        <end position="88"/>
    </location>
</feature>
<evidence type="ECO:0000256" key="9">
    <source>
        <dbReference type="ARBA" id="ARBA00023136"/>
    </source>
</evidence>
<dbReference type="InterPro" id="IPR008509">
    <property type="entry name" value="MOT2/MFSD5"/>
</dbReference>
<keyword evidence="7 12" id="KW-1133">Transmembrane helix</keyword>
<keyword evidence="8" id="KW-0406">Ion transport</keyword>
<dbReference type="GO" id="GO:0006811">
    <property type="term" value="P:monoatomic ion transport"/>
    <property type="evidence" value="ECO:0007669"/>
    <property type="project" value="UniProtKB-KW"/>
</dbReference>
<feature type="transmembrane region" description="Helical" evidence="12">
    <location>
        <begin position="329"/>
        <end position="349"/>
    </location>
</feature>
<feature type="transmembrane region" description="Helical" evidence="12">
    <location>
        <begin position="187"/>
        <end position="208"/>
    </location>
</feature>
<dbReference type="Pfam" id="PF05631">
    <property type="entry name" value="MFS_5"/>
    <property type="match status" value="1"/>
</dbReference>
<dbReference type="InterPro" id="IPR036259">
    <property type="entry name" value="MFS_trans_sf"/>
</dbReference>
<comment type="subcellular location">
    <subcellularLocation>
        <location evidence="2">Cell membrane</location>
        <topology evidence="2">Multi-pass membrane protein</topology>
    </subcellularLocation>
</comment>
<feature type="transmembrane region" description="Helical" evidence="12">
    <location>
        <begin position="244"/>
        <end position="266"/>
    </location>
</feature>
<evidence type="ECO:0000256" key="7">
    <source>
        <dbReference type="ARBA" id="ARBA00022989"/>
    </source>
</evidence>
<keyword evidence="4" id="KW-0813">Transport</keyword>
<evidence type="ECO:0000313" key="13">
    <source>
        <dbReference type="EMBL" id="ORZ17976.1"/>
    </source>
</evidence>
<dbReference type="CDD" id="cd17487">
    <property type="entry name" value="MFS_MFSD5_like"/>
    <property type="match status" value="1"/>
</dbReference>
<comment type="caution">
    <text evidence="13">The sequence shown here is derived from an EMBL/GenBank/DDBJ whole genome shotgun (WGS) entry which is preliminary data.</text>
</comment>
<dbReference type="AlphaFoldDB" id="A0A1X2IKA1"/>
<dbReference type="GO" id="GO:0015098">
    <property type="term" value="F:molybdate ion transmembrane transporter activity"/>
    <property type="evidence" value="ECO:0007669"/>
    <property type="project" value="InterPro"/>
</dbReference>
<feature type="transmembrane region" description="Helical" evidence="12">
    <location>
        <begin position="162"/>
        <end position="181"/>
    </location>
</feature>
<evidence type="ECO:0000256" key="1">
    <source>
        <dbReference type="ARBA" id="ARBA00003019"/>
    </source>
</evidence>
<evidence type="ECO:0000256" key="12">
    <source>
        <dbReference type="SAM" id="Phobius"/>
    </source>
</evidence>
<keyword evidence="6 12" id="KW-0812">Transmembrane</keyword>
<evidence type="ECO:0000256" key="5">
    <source>
        <dbReference type="ARBA" id="ARBA00022475"/>
    </source>
</evidence>
<evidence type="ECO:0000256" key="4">
    <source>
        <dbReference type="ARBA" id="ARBA00022448"/>
    </source>
</evidence>
<feature type="transmembrane region" description="Helical" evidence="12">
    <location>
        <begin position="413"/>
        <end position="434"/>
    </location>
</feature>
<evidence type="ECO:0000256" key="2">
    <source>
        <dbReference type="ARBA" id="ARBA00004651"/>
    </source>
</evidence>
<keyword evidence="5" id="KW-1003">Cell membrane</keyword>
<dbReference type="Proteomes" id="UP000193560">
    <property type="component" value="Unassembled WGS sequence"/>
</dbReference>
<evidence type="ECO:0000256" key="6">
    <source>
        <dbReference type="ARBA" id="ARBA00022692"/>
    </source>
</evidence>
<dbReference type="EMBL" id="MCGE01000009">
    <property type="protein sequence ID" value="ORZ17976.1"/>
    <property type="molecule type" value="Genomic_DNA"/>
</dbReference>
<dbReference type="OrthoDB" id="263957at2759"/>
<organism evidence="13 14">
    <name type="scientific">Absidia repens</name>
    <dbReference type="NCBI Taxonomy" id="90262"/>
    <lineage>
        <taxon>Eukaryota</taxon>
        <taxon>Fungi</taxon>
        <taxon>Fungi incertae sedis</taxon>
        <taxon>Mucoromycota</taxon>
        <taxon>Mucoromycotina</taxon>
        <taxon>Mucoromycetes</taxon>
        <taxon>Mucorales</taxon>
        <taxon>Cunninghamellaceae</taxon>
        <taxon>Absidia</taxon>
    </lineage>
</organism>
<reference evidence="13 14" key="1">
    <citation type="submission" date="2016-07" db="EMBL/GenBank/DDBJ databases">
        <title>Pervasive Adenine N6-methylation of Active Genes in Fungi.</title>
        <authorList>
            <consortium name="DOE Joint Genome Institute"/>
            <person name="Mondo S.J."/>
            <person name="Dannebaum R.O."/>
            <person name="Kuo R.C."/>
            <person name="Labutti K."/>
            <person name="Haridas S."/>
            <person name="Kuo A."/>
            <person name="Salamov A."/>
            <person name="Ahrendt S.R."/>
            <person name="Lipzen A."/>
            <person name="Sullivan W."/>
            <person name="Andreopoulos W.B."/>
            <person name="Clum A."/>
            <person name="Lindquist E."/>
            <person name="Daum C."/>
            <person name="Ramamoorthy G.K."/>
            <person name="Gryganskyi A."/>
            <person name="Culley D."/>
            <person name="Magnuson J.K."/>
            <person name="James T.Y."/>
            <person name="O'Malley M.A."/>
            <person name="Stajich J.E."/>
            <person name="Spatafora J.W."/>
            <person name="Visel A."/>
            <person name="Grigoriev I.V."/>
        </authorList>
    </citation>
    <scope>NUCLEOTIDE SEQUENCE [LARGE SCALE GENOMIC DNA]</scope>
    <source>
        <strain evidence="13 14">NRRL 1336</strain>
    </source>
</reference>
<accession>A0A1X2IKA1</accession>
<dbReference type="PANTHER" id="PTHR23516">
    <property type="entry name" value="SAM (S-ADENOSYL METHIONINE) TRANSPORTER"/>
    <property type="match status" value="1"/>
</dbReference>
<name>A0A1X2IKA1_9FUNG</name>
<protein>
    <recommendedName>
        <fullName evidence="3">Molybdate-anion transporter</fullName>
    </recommendedName>
    <alternativeName>
        <fullName evidence="10">Major facilitator superfamily domain-containing protein 5</fullName>
    </alternativeName>
    <alternativeName>
        <fullName evidence="11">Molybdate transporter 2 homolog</fullName>
    </alternativeName>
</protein>
<evidence type="ECO:0000256" key="8">
    <source>
        <dbReference type="ARBA" id="ARBA00023065"/>
    </source>
</evidence>
<comment type="function">
    <text evidence="1">Mediates high-affinity intracellular uptake of the rare oligo-element molybdenum.</text>
</comment>
<feature type="transmembrane region" description="Helical" evidence="12">
    <location>
        <begin position="100"/>
        <end position="117"/>
    </location>
</feature>
<gene>
    <name evidence="13" type="ORF">BCR42DRAFT_412895</name>
</gene>
<keyword evidence="9 12" id="KW-0472">Membrane</keyword>
<sequence length="436" mass="48215">MTVEAEDQYDLGESCDTHKDDVKSAETQKRFKAFQRSYLVVYLTVMGADWLQGPYLYKLYTSYGLAFEQIALLFLTGFLSGAFAGTALGSMADSWGRRKVCLLFCITTISALCLRLINMYPILIISHILSGASTALMYSVFESWYVSEHATRGYPVEWRSRTFATSTFLNGFVAIIAGLVANQLVDFWGLGAPYVFAMALLGFAGFMISTTWTENYGETQGNRDVKLVDALKQGCQVLFSNSNILILGAAQTFFECAMYVFVLLYTPAIESAAMARLGYDDGQKLPLGYLFSTLMFAVMCGSLAFQTIDRQASVPNVHGLIALLTKDRLLVLALTIASTAFCCMAYQVSSMITLGMAYHAFEFTTGLYYPSISSLKAEAIPEESRASVMTLLRIPMNVSIAIIFWNVEVISQAMLFALCGVMTFVGAILMVCYYKR</sequence>
<evidence type="ECO:0000256" key="11">
    <source>
        <dbReference type="ARBA" id="ARBA00032555"/>
    </source>
</evidence>
<feature type="transmembrane region" description="Helical" evidence="12">
    <location>
        <begin position="123"/>
        <end position="141"/>
    </location>
</feature>
<evidence type="ECO:0000256" key="10">
    <source>
        <dbReference type="ARBA" id="ARBA00030646"/>
    </source>
</evidence>
<evidence type="ECO:0000313" key="14">
    <source>
        <dbReference type="Proteomes" id="UP000193560"/>
    </source>
</evidence>
<feature type="transmembrane region" description="Helical" evidence="12">
    <location>
        <begin position="38"/>
        <end position="57"/>
    </location>
</feature>
<dbReference type="Gene3D" id="1.20.1250.20">
    <property type="entry name" value="MFS general substrate transporter like domains"/>
    <property type="match status" value="1"/>
</dbReference>